<dbReference type="CDD" id="cd02199">
    <property type="entry name" value="YjgF_YER057c_UK114_like_1"/>
    <property type="match status" value="1"/>
</dbReference>
<organism evidence="2 3">
    <name type="scientific">Elongatibacter sediminis</name>
    <dbReference type="NCBI Taxonomy" id="3119006"/>
    <lineage>
        <taxon>Bacteria</taxon>
        <taxon>Pseudomonadati</taxon>
        <taxon>Pseudomonadota</taxon>
        <taxon>Gammaproteobacteria</taxon>
        <taxon>Chromatiales</taxon>
        <taxon>Wenzhouxiangellaceae</taxon>
        <taxon>Elongatibacter</taxon>
    </lineage>
</organism>
<sequence>MQNIFSRTTGTTTLPTARWTRGLLLAAVLLITYPAGTVGADGTGSAGSAEARIKELGIQLPEVPPPVANYVNAVRTGNLVFLAGKGPNKPGGGYVTGKLGVDLTVEQGYEAARLTGIVQLAALRAELGSLDRVTRIVKVTGMVNASPDFSDQPEVINGFSDLMVDVFGERGKHARAAVGMGSLPRNIAVEIEMIVEVAD</sequence>
<keyword evidence="3" id="KW-1185">Reference proteome</keyword>
<dbReference type="Pfam" id="PF14588">
    <property type="entry name" value="YjgF_endoribonc"/>
    <property type="match status" value="1"/>
</dbReference>
<proteinExistence type="predicted"/>
<dbReference type="PANTHER" id="PTHR43760">
    <property type="entry name" value="ENDORIBONUCLEASE-RELATED"/>
    <property type="match status" value="1"/>
</dbReference>
<dbReference type="Proteomes" id="UP001359886">
    <property type="component" value="Unassembled WGS sequence"/>
</dbReference>
<accession>A0AAW9RD59</accession>
<dbReference type="AlphaFoldDB" id="A0AAW9RD59"/>
<evidence type="ECO:0000313" key="2">
    <source>
        <dbReference type="EMBL" id="MEJ8566775.1"/>
    </source>
</evidence>
<dbReference type="EMBL" id="JAZHOG010000002">
    <property type="protein sequence ID" value="MEJ8566775.1"/>
    <property type="molecule type" value="Genomic_DNA"/>
</dbReference>
<dbReference type="PANTHER" id="PTHR43760:SF1">
    <property type="entry name" value="ENDORIBONUCLEASE L-PSP_CHORISMATE MUTASE-LIKE DOMAIN-CONTAINING PROTEIN"/>
    <property type="match status" value="1"/>
</dbReference>
<dbReference type="InterPro" id="IPR035959">
    <property type="entry name" value="RutC-like_sf"/>
</dbReference>
<dbReference type="RefSeq" id="WP_354694096.1">
    <property type="nucleotide sequence ID" value="NZ_JAZHOG010000002.1"/>
</dbReference>
<protein>
    <submittedName>
        <fullName evidence="2">RidA family protein</fullName>
    </submittedName>
</protein>
<dbReference type="InterPro" id="IPR013813">
    <property type="entry name" value="Endoribo_LPSP/chorism_mut-like"/>
</dbReference>
<dbReference type="SUPFAM" id="SSF55298">
    <property type="entry name" value="YjgF-like"/>
    <property type="match status" value="1"/>
</dbReference>
<gene>
    <name evidence="2" type="ORF">V3330_03960</name>
</gene>
<name>A0AAW9RD59_9GAMM</name>
<feature type="domain" description="Endoribonuclease L-PSP/chorismate mutase-like" evidence="1">
    <location>
        <begin position="50"/>
        <end position="187"/>
    </location>
</feature>
<dbReference type="Gene3D" id="3.30.1330.40">
    <property type="entry name" value="RutC-like"/>
    <property type="match status" value="1"/>
</dbReference>
<evidence type="ECO:0000259" key="1">
    <source>
        <dbReference type="Pfam" id="PF14588"/>
    </source>
</evidence>
<evidence type="ECO:0000313" key="3">
    <source>
        <dbReference type="Proteomes" id="UP001359886"/>
    </source>
</evidence>
<reference evidence="2 3" key="1">
    <citation type="submission" date="2024-02" db="EMBL/GenBank/DDBJ databases">
        <title>A novel Wenzhouxiangellaceae bacterium, isolated from coastal sediments.</title>
        <authorList>
            <person name="Du Z.-J."/>
            <person name="Ye Y.-Q."/>
            <person name="Zhang X.-Y."/>
        </authorList>
    </citation>
    <scope>NUCLEOTIDE SEQUENCE [LARGE SCALE GENOMIC DNA]</scope>
    <source>
        <strain evidence="2 3">CH-27</strain>
    </source>
</reference>
<comment type="caution">
    <text evidence="2">The sequence shown here is derived from an EMBL/GenBank/DDBJ whole genome shotgun (WGS) entry which is preliminary data.</text>
</comment>